<feature type="domain" description="Helicase-associated" evidence="1">
    <location>
        <begin position="153"/>
        <end position="213"/>
    </location>
</feature>
<dbReference type="InterPro" id="IPR005114">
    <property type="entry name" value="Helicase_assoc"/>
</dbReference>
<organism evidence="2 3">
    <name type="scientific">Antrihabitans spumae</name>
    <dbReference type="NCBI Taxonomy" id="3373370"/>
    <lineage>
        <taxon>Bacteria</taxon>
        <taxon>Bacillati</taxon>
        <taxon>Actinomycetota</taxon>
        <taxon>Actinomycetes</taxon>
        <taxon>Mycobacteriales</taxon>
        <taxon>Nocardiaceae</taxon>
        <taxon>Antrihabitans</taxon>
    </lineage>
</organism>
<gene>
    <name evidence="2" type="ORF">ACHIPZ_05370</name>
</gene>
<feature type="domain" description="Helicase-associated" evidence="1">
    <location>
        <begin position="292"/>
        <end position="351"/>
    </location>
</feature>
<evidence type="ECO:0000259" key="1">
    <source>
        <dbReference type="Pfam" id="PF03457"/>
    </source>
</evidence>
<comment type="caution">
    <text evidence="2">The sequence shown here is derived from an EMBL/GenBank/DDBJ whole genome shotgun (WGS) entry which is preliminary data.</text>
</comment>
<feature type="domain" description="Helicase-associated" evidence="1">
    <location>
        <begin position="222"/>
        <end position="283"/>
    </location>
</feature>
<feature type="domain" description="Helicase-associated" evidence="1">
    <location>
        <begin position="12"/>
        <end position="73"/>
    </location>
</feature>
<dbReference type="Pfam" id="PF03457">
    <property type="entry name" value="HA"/>
    <property type="match status" value="5"/>
</dbReference>
<name>A0ABW7JKM2_9NOCA</name>
<dbReference type="PANTHER" id="PTHR33418:SF1">
    <property type="entry name" value="HELICASE-ASSOCIATED DOMAIN-CONTAINING PROTEIN"/>
    <property type="match status" value="1"/>
</dbReference>
<dbReference type="EMBL" id="JBIMSO010000026">
    <property type="protein sequence ID" value="MFH5207646.1"/>
    <property type="molecule type" value="Genomic_DNA"/>
</dbReference>
<evidence type="ECO:0000313" key="3">
    <source>
        <dbReference type="Proteomes" id="UP001609175"/>
    </source>
</evidence>
<dbReference type="Gene3D" id="6.10.140.530">
    <property type="match status" value="5"/>
</dbReference>
<feature type="domain" description="Helicase-associated" evidence="1">
    <location>
        <begin position="86"/>
        <end position="143"/>
    </location>
</feature>
<evidence type="ECO:0000313" key="2">
    <source>
        <dbReference type="EMBL" id="MFH5207646.1"/>
    </source>
</evidence>
<dbReference type="RefSeq" id="WP_395113082.1">
    <property type="nucleotide sequence ID" value="NZ_JBIMSO010000026.1"/>
</dbReference>
<dbReference type="PANTHER" id="PTHR33418">
    <property type="entry name" value="HELICASE-ASSOCIATED"/>
    <property type="match status" value="1"/>
</dbReference>
<dbReference type="Proteomes" id="UP001609175">
    <property type="component" value="Unassembled WGS sequence"/>
</dbReference>
<reference evidence="2 3" key="1">
    <citation type="submission" date="2024-10" db="EMBL/GenBank/DDBJ databases">
        <authorList>
            <person name="Riesco R."/>
        </authorList>
    </citation>
    <scope>NUCLEOTIDE SEQUENCE [LARGE SCALE GENOMIC DNA]</scope>
    <source>
        <strain evidence="2 3">NCIMB 15449</strain>
    </source>
</reference>
<protein>
    <submittedName>
        <fullName evidence="2">Helicase associated domain-containing protein</fullName>
    </submittedName>
</protein>
<proteinExistence type="predicted"/>
<accession>A0ABW7JKM2</accession>
<sequence>MIDSSKAMSSGDDGWQIGLSALSRFLEVRGSVLGVTARNRVGGFDLGRWIIQCRKDYWDGQLENDRVDTLEGLAGWNWGVAPKKCWRSFLLLLQSYVAENGTTVLGASGIVRGHDLDAWMSVQRKQYSAGTLTPSRAALLEAMPDWDWDGTTHRWQRGIALAGSFLGEHGHLDVARDYRVADSYPLGQWVHRCREDYRAGTLPAYRCEELESLSGWTWGRHQQGWVDGIKALRSFTESTGSAQPAQRLVYEGFRLGLWANERRAEYKRGSLAPERVSALEALPGWSWDPLAQKWREGWDALVAYSADRGHAHPTRTETFDSYPVGEWVRAQRTAYRNGRLSEDRRIRFESLPEWWWAPPAGRGSV</sequence>